<dbReference type="InterPro" id="IPR011856">
    <property type="entry name" value="tRNA_endonuc-like_dom_sf"/>
</dbReference>
<dbReference type="PANTHER" id="PTHR30547:SF0">
    <property type="entry name" value="BLR8175 PROTEIN"/>
    <property type="match status" value="1"/>
</dbReference>
<name>A0A1I3AAD2_9SPHI</name>
<dbReference type="PANTHER" id="PTHR30547">
    <property type="entry name" value="UNCHARACTERIZED PROTEIN YHCG-RELATED"/>
    <property type="match status" value="1"/>
</dbReference>
<evidence type="ECO:0000259" key="1">
    <source>
        <dbReference type="Pfam" id="PF06250"/>
    </source>
</evidence>
<dbReference type="GO" id="GO:0003676">
    <property type="term" value="F:nucleic acid binding"/>
    <property type="evidence" value="ECO:0007669"/>
    <property type="project" value="InterPro"/>
</dbReference>
<dbReference type="EMBL" id="FOPP01000013">
    <property type="protein sequence ID" value="SFH46271.1"/>
    <property type="molecule type" value="Genomic_DNA"/>
</dbReference>
<evidence type="ECO:0000313" key="3">
    <source>
        <dbReference type="EMBL" id="SFH46271.1"/>
    </source>
</evidence>
<reference evidence="3 4" key="1">
    <citation type="submission" date="2016-10" db="EMBL/GenBank/DDBJ databases">
        <authorList>
            <person name="de Groot N.N."/>
        </authorList>
    </citation>
    <scope>NUCLEOTIDE SEQUENCE [LARGE SCALE GENOMIC DNA]</scope>
    <source>
        <strain evidence="3 4">DSM 18684</strain>
    </source>
</reference>
<feature type="domain" description="YhcG PDDEXK nuclease" evidence="1">
    <location>
        <begin position="173"/>
        <end position="321"/>
    </location>
</feature>
<protein>
    <submittedName>
        <fullName evidence="3">Predicted nuclease of restriction endonuclease-like (RecB) superfamily, DUF1016 family</fullName>
    </submittedName>
</protein>
<accession>A0A1I3AAD2</accession>
<dbReference type="AlphaFoldDB" id="A0A1I3AAD2"/>
<keyword evidence="3" id="KW-0378">Hydrolase</keyword>
<sequence length="337" mass="39869">MSIIPVNYHQTLAELKQRISITKYKSLLAVNQELILLYLDIGRILSQKLKSGWGDGVVDTLASDIQAEYIGLKGFSSRNLRRMRLVYEYTKGNEFWTQLVSKIPWGHTNLIFTKVKEEKQRIFYLQMCKERGWSRSILEEEIKFDSYSKQENFQHNFLKTLNESELSEHRLEFRDEYNLSFLELEDTHTEKQLENAMVENITKTLGQFGNNFAFMGRQFRLELDEKEYFIDLLFYHRKLKLMVALELKTTEFKPEHSQQLNWYLHLLDKTVKYPEDNPSIGILLCKSKSKLTVEYALELVNKPMGVATYNYRQLPKEIAKYLPTEEDFNRIIGGIQE</sequence>
<dbReference type="Pfam" id="PF17761">
    <property type="entry name" value="DUF1016_N"/>
    <property type="match status" value="1"/>
</dbReference>
<keyword evidence="4" id="KW-1185">Reference proteome</keyword>
<dbReference type="Gene3D" id="3.40.1350.10">
    <property type="match status" value="1"/>
</dbReference>
<dbReference type="InterPro" id="IPR009362">
    <property type="entry name" value="YhcG_C"/>
</dbReference>
<feature type="domain" description="YhcG N-terminal" evidence="2">
    <location>
        <begin position="14"/>
        <end position="148"/>
    </location>
</feature>
<dbReference type="InterPro" id="IPR041527">
    <property type="entry name" value="YhcG_N"/>
</dbReference>
<dbReference type="OrthoDB" id="9801263at2"/>
<organism evidence="3 4">
    <name type="scientific">Pedobacter insulae</name>
    <dbReference type="NCBI Taxonomy" id="414048"/>
    <lineage>
        <taxon>Bacteria</taxon>
        <taxon>Pseudomonadati</taxon>
        <taxon>Bacteroidota</taxon>
        <taxon>Sphingobacteriia</taxon>
        <taxon>Sphingobacteriales</taxon>
        <taxon>Sphingobacteriaceae</taxon>
        <taxon>Pedobacter</taxon>
    </lineage>
</organism>
<dbReference type="InterPro" id="IPR053148">
    <property type="entry name" value="PD-DEXK-like_domain"/>
</dbReference>
<dbReference type="Pfam" id="PF06250">
    <property type="entry name" value="YhcG_C"/>
    <property type="match status" value="1"/>
</dbReference>
<dbReference type="STRING" id="414048.SAMN04489864_11376"/>
<dbReference type="Proteomes" id="UP000199666">
    <property type="component" value="Unassembled WGS sequence"/>
</dbReference>
<gene>
    <name evidence="3" type="ORF">SAMN04489864_11376</name>
</gene>
<keyword evidence="3" id="KW-0540">Nuclease</keyword>
<dbReference type="GO" id="GO:0004519">
    <property type="term" value="F:endonuclease activity"/>
    <property type="evidence" value="ECO:0007669"/>
    <property type="project" value="UniProtKB-KW"/>
</dbReference>
<evidence type="ECO:0000313" key="4">
    <source>
        <dbReference type="Proteomes" id="UP000199666"/>
    </source>
</evidence>
<proteinExistence type="predicted"/>
<dbReference type="RefSeq" id="WP_090997594.1">
    <property type="nucleotide sequence ID" value="NZ_FOPP01000013.1"/>
</dbReference>
<evidence type="ECO:0000259" key="2">
    <source>
        <dbReference type="Pfam" id="PF17761"/>
    </source>
</evidence>
<keyword evidence="3" id="KW-0255">Endonuclease</keyword>